<sequence>MNIATAQFDPVLKDKQKNLEKMIGYLKKAKKQDADLVVFPEMALTGYSVGDILPAIAETKDGESLKKLGKVCKDQKIHALVSFPEKENGAFYISSALLKDDGTTCGIYRKTHLFDTEAKYFTRGSSWPVFDTKFGKIGVMICYDLEFPEVSRLLRLNGAEVILVNTANMIPYEHHQNIYMQSRALENEVPIVICNRIGHEGELAFFGHSMAVDPEGKVIFKLDSEEGVRTAEIRLQGNRDPKLAYTNNLHTLIKKNLANVTS</sequence>
<dbReference type="CDD" id="cd07197">
    <property type="entry name" value="nitrilase"/>
    <property type="match status" value="1"/>
</dbReference>
<dbReference type="Pfam" id="PF00795">
    <property type="entry name" value="CN_hydrolase"/>
    <property type="match status" value="1"/>
</dbReference>
<name>A0A4R2P4P8_9BACL</name>
<dbReference type="Gene3D" id="3.60.110.10">
    <property type="entry name" value="Carbon-nitrogen hydrolase"/>
    <property type="match status" value="1"/>
</dbReference>
<dbReference type="GO" id="GO:0016811">
    <property type="term" value="F:hydrolase activity, acting on carbon-nitrogen (but not peptide) bonds, in linear amides"/>
    <property type="evidence" value="ECO:0007669"/>
    <property type="project" value="TreeGrafter"/>
</dbReference>
<dbReference type="Proteomes" id="UP000295416">
    <property type="component" value="Unassembled WGS sequence"/>
</dbReference>
<reference evidence="4 5" key="1">
    <citation type="submission" date="2019-03" db="EMBL/GenBank/DDBJ databases">
        <title>Genomic Encyclopedia of Type Strains, Phase IV (KMG-IV): sequencing the most valuable type-strain genomes for metagenomic binning, comparative biology and taxonomic classification.</title>
        <authorList>
            <person name="Goeker M."/>
        </authorList>
    </citation>
    <scope>NUCLEOTIDE SEQUENCE [LARGE SCALE GENOMIC DNA]</scope>
    <source>
        <strain evidence="4 5">DSM 19377</strain>
    </source>
</reference>
<dbReference type="SUPFAM" id="SSF56317">
    <property type="entry name" value="Carbon-nitrogen hydrolase"/>
    <property type="match status" value="1"/>
</dbReference>
<evidence type="ECO:0000256" key="1">
    <source>
        <dbReference type="ARBA" id="ARBA00010613"/>
    </source>
</evidence>
<protein>
    <submittedName>
        <fullName evidence="4">Putative amidohydrolase</fullName>
    </submittedName>
</protein>
<dbReference type="AlphaFoldDB" id="A0A4R2P4P8"/>
<evidence type="ECO:0000259" key="3">
    <source>
        <dbReference type="PROSITE" id="PS50263"/>
    </source>
</evidence>
<dbReference type="EMBL" id="SLXK01000009">
    <property type="protein sequence ID" value="TCP29627.1"/>
    <property type="molecule type" value="Genomic_DNA"/>
</dbReference>
<dbReference type="RefSeq" id="WP_132745650.1">
    <property type="nucleotide sequence ID" value="NZ_SLXK01000009.1"/>
</dbReference>
<dbReference type="InterPro" id="IPR001110">
    <property type="entry name" value="UPF0012_CS"/>
</dbReference>
<accession>A0A4R2P4P8</accession>
<keyword evidence="5" id="KW-1185">Reference proteome</keyword>
<organism evidence="4 5">
    <name type="scientific">Scopulibacillus darangshiensis</name>
    <dbReference type="NCBI Taxonomy" id="442528"/>
    <lineage>
        <taxon>Bacteria</taxon>
        <taxon>Bacillati</taxon>
        <taxon>Bacillota</taxon>
        <taxon>Bacilli</taxon>
        <taxon>Bacillales</taxon>
        <taxon>Sporolactobacillaceae</taxon>
        <taxon>Scopulibacillus</taxon>
    </lineage>
</organism>
<gene>
    <name evidence="4" type="ORF">EV207_10981</name>
</gene>
<dbReference type="PANTHER" id="PTHR43674">
    <property type="entry name" value="NITRILASE C965.09-RELATED"/>
    <property type="match status" value="1"/>
</dbReference>
<comment type="caution">
    <text evidence="4">The sequence shown here is derived from an EMBL/GenBank/DDBJ whole genome shotgun (WGS) entry which is preliminary data.</text>
</comment>
<feature type="domain" description="CN hydrolase" evidence="3">
    <location>
        <begin position="1"/>
        <end position="235"/>
    </location>
</feature>
<comment type="similarity">
    <text evidence="1">Belongs to the carbon-nitrogen hydrolase superfamily. NIT1/NIT2 family.</text>
</comment>
<proteinExistence type="inferred from homology"/>
<dbReference type="InterPro" id="IPR003010">
    <property type="entry name" value="C-N_Hydrolase"/>
</dbReference>
<dbReference type="OrthoDB" id="9811121at2"/>
<dbReference type="PROSITE" id="PS50263">
    <property type="entry name" value="CN_HYDROLASE"/>
    <property type="match status" value="1"/>
</dbReference>
<dbReference type="PANTHER" id="PTHR43674:SF12">
    <property type="entry name" value="NITRILASE C965.09-RELATED"/>
    <property type="match status" value="1"/>
</dbReference>
<dbReference type="InterPro" id="IPR050345">
    <property type="entry name" value="Aliph_Amidase/BUP"/>
</dbReference>
<dbReference type="PROSITE" id="PS01227">
    <property type="entry name" value="UPF0012"/>
    <property type="match status" value="1"/>
</dbReference>
<evidence type="ECO:0000313" key="4">
    <source>
        <dbReference type="EMBL" id="TCP29627.1"/>
    </source>
</evidence>
<evidence type="ECO:0000256" key="2">
    <source>
        <dbReference type="ARBA" id="ARBA00022801"/>
    </source>
</evidence>
<dbReference type="InterPro" id="IPR036526">
    <property type="entry name" value="C-N_Hydrolase_sf"/>
</dbReference>
<evidence type="ECO:0000313" key="5">
    <source>
        <dbReference type="Proteomes" id="UP000295416"/>
    </source>
</evidence>
<keyword evidence="2 4" id="KW-0378">Hydrolase</keyword>